<feature type="transmembrane region" description="Helical" evidence="7">
    <location>
        <begin position="77"/>
        <end position="99"/>
    </location>
</feature>
<evidence type="ECO:0000256" key="5">
    <source>
        <dbReference type="ARBA" id="ARBA00022989"/>
    </source>
</evidence>
<keyword evidence="8" id="KW-0966">Cell projection</keyword>
<keyword evidence="9" id="KW-1185">Reference proteome</keyword>
<dbReference type="Pfam" id="PF01311">
    <property type="entry name" value="Bac_export_1"/>
    <property type="match status" value="1"/>
</dbReference>
<protein>
    <submittedName>
        <fullName evidence="8">Flagellar biosynthetic protein FliR</fullName>
    </submittedName>
</protein>
<comment type="subcellular location">
    <subcellularLocation>
        <location evidence="1">Cell membrane</location>
        <topology evidence="1">Multi-pass membrane protein</topology>
    </subcellularLocation>
</comment>
<evidence type="ECO:0000256" key="6">
    <source>
        <dbReference type="ARBA" id="ARBA00023136"/>
    </source>
</evidence>
<proteinExistence type="inferred from homology"/>
<dbReference type="RefSeq" id="WP_218251765.1">
    <property type="nucleotide sequence ID" value="NZ_JABXWD010000076.1"/>
</dbReference>
<dbReference type="InterPro" id="IPR002010">
    <property type="entry name" value="T3SS_IM_R"/>
</dbReference>
<dbReference type="EMBL" id="JABXWD010000076">
    <property type="protein sequence ID" value="MBV6341145.1"/>
    <property type="molecule type" value="Genomic_DNA"/>
</dbReference>
<dbReference type="PRINTS" id="PR00953">
    <property type="entry name" value="TYPE3IMRPROT"/>
</dbReference>
<gene>
    <name evidence="8" type="ORF">HWQ67_06060</name>
</gene>
<feature type="transmembrane region" description="Helical" evidence="7">
    <location>
        <begin position="22"/>
        <end position="41"/>
    </location>
</feature>
<evidence type="ECO:0000313" key="9">
    <source>
        <dbReference type="Proteomes" id="UP001196980"/>
    </source>
</evidence>
<reference evidence="8 9" key="1">
    <citation type="journal article" date="2020" name="J Geophys Res Biogeosci">
        <title>Magnetotaxis as an Adaptation to Enable Bacterial Shuttling of Microbial Sulfur and Sulfur Cycling Across Aquatic Oxic#Anoxic Interfaces.</title>
        <authorList>
            <person name="Li J."/>
            <person name="Liu P."/>
            <person name="Wang J."/>
            <person name="Roberts A.P."/>
            <person name="Pan Y."/>
        </authorList>
    </citation>
    <scope>NUCLEOTIDE SEQUENCE [LARGE SCALE GENOMIC DNA]</scope>
    <source>
        <strain evidence="8 9">MYR-1_YQ</strain>
    </source>
</reference>
<dbReference type="PANTHER" id="PTHR30065:SF1">
    <property type="entry name" value="SURFACE PRESENTATION OF ANTIGENS PROTEIN SPAR"/>
    <property type="match status" value="1"/>
</dbReference>
<dbReference type="PANTHER" id="PTHR30065">
    <property type="entry name" value="FLAGELLAR BIOSYNTHETIC PROTEIN FLIR"/>
    <property type="match status" value="1"/>
</dbReference>
<accession>A0ABS6RWZ4</accession>
<evidence type="ECO:0000313" key="8">
    <source>
        <dbReference type="EMBL" id="MBV6341145.1"/>
    </source>
</evidence>
<feature type="transmembrane region" description="Helical" evidence="7">
    <location>
        <begin position="184"/>
        <end position="206"/>
    </location>
</feature>
<evidence type="ECO:0000256" key="3">
    <source>
        <dbReference type="ARBA" id="ARBA00022475"/>
    </source>
</evidence>
<comment type="similarity">
    <text evidence="2">Belongs to the FliR/MopE/SpaR family.</text>
</comment>
<feature type="transmembrane region" description="Helical" evidence="7">
    <location>
        <begin position="218"/>
        <end position="242"/>
    </location>
</feature>
<keyword evidence="4 7" id="KW-0812">Transmembrane</keyword>
<keyword evidence="3" id="KW-1003">Cell membrane</keyword>
<evidence type="ECO:0000256" key="4">
    <source>
        <dbReference type="ARBA" id="ARBA00022692"/>
    </source>
</evidence>
<organism evidence="8 9">
    <name type="scientific">Candidatus Magnetobacterium casense</name>
    <dbReference type="NCBI Taxonomy" id="1455061"/>
    <lineage>
        <taxon>Bacteria</taxon>
        <taxon>Pseudomonadati</taxon>
        <taxon>Nitrospirota</taxon>
        <taxon>Thermodesulfovibrionia</taxon>
        <taxon>Thermodesulfovibrionales</taxon>
        <taxon>Candidatus Magnetobacteriaceae</taxon>
        <taxon>Candidatus Magnetobacterium</taxon>
    </lineage>
</organism>
<evidence type="ECO:0000256" key="1">
    <source>
        <dbReference type="ARBA" id="ARBA00004651"/>
    </source>
</evidence>
<sequence>MNINMNMNIIEVLNSELVSKQIGIFVLILLRTSIFMAMMPLFSSSNSPAQFKLGIAVALAFVLTPVVHFEVKAGSNYFSLIAREIVLSMLLGGAVRLAFIAVNMAGQMISNGMALSIATSFDPEFGQSAEVSRMLGILVSLLFFAMDAHHDLIYIFAKSFEVVPPGQVNIDKLMIYGMFGGLKVFIIAIKLGAPVMIAMVVLNFLLGFLYKASPQINIFFVSFPLFIIVGFTVMLLSIPPFFQVVSDIFENLKYEMHKVLLMGKG</sequence>
<name>A0ABS6RWZ4_9BACT</name>
<dbReference type="Proteomes" id="UP001196980">
    <property type="component" value="Unassembled WGS sequence"/>
</dbReference>
<keyword evidence="6 7" id="KW-0472">Membrane</keyword>
<comment type="caution">
    <text evidence="8">The sequence shown here is derived from an EMBL/GenBank/DDBJ whole genome shotgun (WGS) entry which is preliminary data.</text>
</comment>
<keyword evidence="8" id="KW-0282">Flagellum</keyword>
<keyword evidence="8" id="KW-0969">Cilium</keyword>
<feature type="transmembrane region" description="Helical" evidence="7">
    <location>
        <begin position="53"/>
        <end position="71"/>
    </location>
</feature>
<evidence type="ECO:0000256" key="2">
    <source>
        <dbReference type="ARBA" id="ARBA00009772"/>
    </source>
</evidence>
<keyword evidence="5 7" id="KW-1133">Transmembrane helix</keyword>
<evidence type="ECO:0000256" key="7">
    <source>
        <dbReference type="SAM" id="Phobius"/>
    </source>
</evidence>